<evidence type="ECO:0008006" key="3">
    <source>
        <dbReference type="Google" id="ProtNLM"/>
    </source>
</evidence>
<dbReference type="Proteomes" id="UP001159363">
    <property type="component" value="Chromosome 1"/>
</dbReference>
<keyword evidence="2" id="KW-1185">Reference proteome</keyword>
<dbReference type="PANTHER" id="PTHR11439">
    <property type="entry name" value="GAG-POL-RELATED RETROTRANSPOSON"/>
    <property type="match status" value="1"/>
</dbReference>
<dbReference type="CDD" id="cd09272">
    <property type="entry name" value="RNase_HI_RT_Ty1"/>
    <property type="match status" value="1"/>
</dbReference>
<protein>
    <recommendedName>
        <fullName evidence="3">Reverse transcriptase Ty1/copia-type domain-containing protein</fullName>
    </recommendedName>
</protein>
<comment type="caution">
    <text evidence="1">The sequence shown here is derived from an EMBL/GenBank/DDBJ whole genome shotgun (WGS) entry which is preliminary data.</text>
</comment>
<name>A0ABQ9IGH8_9NEOP</name>
<evidence type="ECO:0000313" key="2">
    <source>
        <dbReference type="Proteomes" id="UP001159363"/>
    </source>
</evidence>
<dbReference type="EMBL" id="JARBHB010000001">
    <property type="protein sequence ID" value="KAJ8895788.1"/>
    <property type="molecule type" value="Genomic_DNA"/>
</dbReference>
<feature type="non-terminal residue" evidence="1">
    <location>
        <position position="231"/>
    </location>
</feature>
<sequence length="231" mass="25998">MMKLQTEFEIKITHNPEIFVGIEIENARGFINIHQESYVDQLLKTCIMDCAKPAKTPAVSGTDNSEDCNGMEGVNFPCREAVGSLLYLSNMLRRDITYAVNMASRKVENPIGTRNLGPRYCTDLNTPLIDAYSDVDYAGDETSCRSTSGYVILYMGSLVAWSTRKQPVISLSTAESEFITTSECVKEELTGEFIPVNFNIDNQSTIQIIKNDSMTKRSKHIDIKFKFLFKK</sequence>
<proteinExistence type="predicted"/>
<gene>
    <name evidence="1" type="ORF">PR048_001126</name>
</gene>
<dbReference type="PANTHER" id="PTHR11439:SF467">
    <property type="entry name" value="INTEGRASE CATALYTIC DOMAIN-CONTAINING PROTEIN"/>
    <property type="match status" value="1"/>
</dbReference>
<evidence type="ECO:0000313" key="1">
    <source>
        <dbReference type="EMBL" id="KAJ8895788.1"/>
    </source>
</evidence>
<reference evidence="1 2" key="1">
    <citation type="submission" date="2023-02" db="EMBL/GenBank/DDBJ databases">
        <title>LHISI_Scaffold_Assembly.</title>
        <authorList>
            <person name="Stuart O.P."/>
            <person name="Cleave R."/>
            <person name="Magrath M.J.L."/>
            <person name="Mikheyev A.S."/>
        </authorList>
    </citation>
    <scope>NUCLEOTIDE SEQUENCE [LARGE SCALE GENOMIC DNA]</scope>
    <source>
        <strain evidence="1">Daus_M_001</strain>
        <tissue evidence="1">Leg muscle</tissue>
    </source>
</reference>
<organism evidence="1 2">
    <name type="scientific">Dryococelus australis</name>
    <dbReference type="NCBI Taxonomy" id="614101"/>
    <lineage>
        <taxon>Eukaryota</taxon>
        <taxon>Metazoa</taxon>
        <taxon>Ecdysozoa</taxon>
        <taxon>Arthropoda</taxon>
        <taxon>Hexapoda</taxon>
        <taxon>Insecta</taxon>
        <taxon>Pterygota</taxon>
        <taxon>Neoptera</taxon>
        <taxon>Polyneoptera</taxon>
        <taxon>Phasmatodea</taxon>
        <taxon>Verophasmatodea</taxon>
        <taxon>Anareolatae</taxon>
        <taxon>Phasmatidae</taxon>
        <taxon>Eurycanthinae</taxon>
        <taxon>Dryococelus</taxon>
    </lineage>
</organism>
<accession>A0ABQ9IGH8</accession>